<sequence>MSEELYVRQIPDDLNIRFVENRIVIKRPAQEVYDWVTTWSNLPKWLPMALGTEVRRGTPDVPAELGDVLLETIQPELNEKPKLYTVVARVPGKLWTVVGRDVLDDGTPAPAMHAIATFTTFDLGDGTTLFCRLFERLIPPTEPPGPHPVEDPALIQPGLELIKAHVEGTVAA</sequence>
<dbReference type="SUPFAM" id="SSF55961">
    <property type="entry name" value="Bet v1-like"/>
    <property type="match status" value="1"/>
</dbReference>
<dbReference type="Pfam" id="PF10604">
    <property type="entry name" value="Polyketide_cyc2"/>
    <property type="match status" value="1"/>
</dbReference>
<gene>
    <name evidence="1" type="ORF">ACFSVL_21790</name>
</gene>
<dbReference type="RefSeq" id="WP_378306905.1">
    <property type="nucleotide sequence ID" value="NZ_JBHUKS010000015.1"/>
</dbReference>
<proteinExistence type="predicted"/>
<dbReference type="Gene3D" id="3.30.530.20">
    <property type="match status" value="1"/>
</dbReference>
<evidence type="ECO:0000313" key="1">
    <source>
        <dbReference type="EMBL" id="MFD2470033.1"/>
    </source>
</evidence>
<keyword evidence="2" id="KW-1185">Reference proteome</keyword>
<organism evidence="1 2">
    <name type="scientific">Amycolatopsis silviterrae</name>
    <dbReference type="NCBI Taxonomy" id="1656914"/>
    <lineage>
        <taxon>Bacteria</taxon>
        <taxon>Bacillati</taxon>
        <taxon>Actinomycetota</taxon>
        <taxon>Actinomycetes</taxon>
        <taxon>Pseudonocardiales</taxon>
        <taxon>Pseudonocardiaceae</taxon>
        <taxon>Amycolatopsis</taxon>
    </lineage>
</organism>
<accession>A0ABW5HA49</accession>
<dbReference type="EMBL" id="JBHUKS010000015">
    <property type="protein sequence ID" value="MFD2470033.1"/>
    <property type="molecule type" value="Genomic_DNA"/>
</dbReference>
<comment type="caution">
    <text evidence="1">The sequence shown here is derived from an EMBL/GenBank/DDBJ whole genome shotgun (WGS) entry which is preliminary data.</text>
</comment>
<dbReference type="InterPro" id="IPR019587">
    <property type="entry name" value="Polyketide_cyclase/dehydratase"/>
</dbReference>
<reference evidence="2" key="1">
    <citation type="journal article" date="2019" name="Int. J. Syst. Evol. Microbiol.">
        <title>The Global Catalogue of Microorganisms (GCM) 10K type strain sequencing project: providing services to taxonomists for standard genome sequencing and annotation.</title>
        <authorList>
            <consortium name="The Broad Institute Genomics Platform"/>
            <consortium name="The Broad Institute Genome Sequencing Center for Infectious Disease"/>
            <person name="Wu L."/>
            <person name="Ma J."/>
        </authorList>
    </citation>
    <scope>NUCLEOTIDE SEQUENCE [LARGE SCALE GENOMIC DNA]</scope>
    <source>
        <strain evidence="2">CGMCC 4.7641</strain>
    </source>
</reference>
<dbReference type="InterPro" id="IPR023393">
    <property type="entry name" value="START-like_dom_sf"/>
</dbReference>
<evidence type="ECO:0000313" key="2">
    <source>
        <dbReference type="Proteomes" id="UP001597483"/>
    </source>
</evidence>
<protein>
    <submittedName>
        <fullName evidence="1">SRPBCC family protein</fullName>
    </submittedName>
</protein>
<name>A0ABW5HA49_9PSEU</name>
<dbReference type="Proteomes" id="UP001597483">
    <property type="component" value="Unassembled WGS sequence"/>
</dbReference>